<keyword evidence="3" id="KW-1185">Reference proteome</keyword>
<reference evidence="3" key="1">
    <citation type="journal article" date="2024" name="Toxins">
        <title>Genome Sequence Analysis of Native Xenorhabdus Strains Isolated from Entomopathogenic Nematodes in Argentina.</title>
        <authorList>
            <person name="Palma L."/>
            <person name="Frizzo L."/>
            <person name="Kaiser S."/>
            <person name="Berry C."/>
            <person name="Caballero P."/>
            <person name="Bode H.B."/>
            <person name="Del Valle E.E."/>
        </authorList>
    </citation>
    <scope>NUCLEOTIDE SEQUENCE [LARGE SCALE GENOMIC DNA]</scope>
    <source>
        <strain evidence="3">Reich</strain>
    </source>
</reference>
<accession>A0ABU4SHM7</accession>
<gene>
    <name evidence="2" type="ORF">FE394_02535</name>
</gene>
<dbReference type="Proteomes" id="UP001271640">
    <property type="component" value="Unassembled WGS sequence"/>
</dbReference>
<dbReference type="InterPro" id="IPR025983">
    <property type="entry name" value="Cys_rich_CPCC"/>
</dbReference>
<evidence type="ECO:0000259" key="1">
    <source>
        <dbReference type="Pfam" id="PF14206"/>
    </source>
</evidence>
<evidence type="ECO:0000313" key="2">
    <source>
        <dbReference type="EMBL" id="MDX7998101.1"/>
    </source>
</evidence>
<comment type="caution">
    <text evidence="2">The sequence shown here is derived from an EMBL/GenBank/DDBJ whole genome shotgun (WGS) entry which is preliminary data.</text>
</comment>
<proteinExistence type="predicted"/>
<evidence type="ECO:0000313" key="3">
    <source>
        <dbReference type="Proteomes" id="UP001271640"/>
    </source>
</evidence>
<organism evidence="2 3">
    <name type="scientific">Xenorhabdus littoralis</name>
    <dbReference type="NCBI Taxonomy" id="2582835"/>
    <lineage>
        <taxon>Bacteria</taxon>
        <taxon>Pseudomonadati</taxon>
        <taxon>Pseudomonadota</taxon>
        <taxon>Gammaproteobacteria</taxon>
        <taxon>Enterobacterales</taxon>
        <taxon>Morganellaceae</taxon>
        <taxon>Xenorhabdus</taxon>
    </lineage>
</organism>
<dbReference type="EMBL" id="VCDP01000006">
    <property type="protein sequence ID" value="MDX7998101.1"/>
    <property type="molecule type" value="Genomic_DNA"/>
</dbReference>
<dbReference type="Pfam" id="PF14206">
    <property type="entry name" value="Cys_rich_CPCC"/>
    <property type="match status" value="1"/>
</dbReference>
<name>A0ABU4SHM7_9GAMM</name>
<protein>
    <recommendedName>
        <fullName evidence="1">Cysteine-rich CPCC domain-containing protein</fullName>
    </recommendedName>
</protein>
<feature type="domain" description="Cysteine-rich CPCC" evidence="1">
    <location>
        <begin position="5"/>
        <end position="61"/>
    </location>
</feature>
<sequence length="74" mass="8408">MDSKYNCPCCNNASFSFFGEYDICPICGWEDDPIQFQDPDYSGGANSMSLNEAKNAFKPSGKVKWFYVLLNQLF</sequence>